<organism evidence="7 8">
    <name type="scientific">Streptacidiphilus cavernicola</name>
    <dbReference type="NCBI Taxonomy" id="3342716"/>
    <lineage>
        <taxon>Bacteria</taxon>
        <taxon>Bacillati</taxon>
        <taxon>Actinomycetota</taxon>
        <taxon>Actinomycetes</taxon>
        <taxon>Kitasatosporales</taxon>
        <taxon>Streptomycetaceae</taxon>
        <taxon>Streptacidiphilus</taxon>
    </lineage>
</organism>
<dbReference type="SUPFAM" id="SSF55811">
    <property type="entry name" value="Nudix"/>
    <property type="match status" value="1"/>
</dbReference>
<evidence type="ECO:0000256" key="4">
    <source>
        <dbReference type="ARBA" id="ARBA00022801"/>
    </source>
</evidence>
<dbReference type="InterPro" id="IPR020084">
    <property type="entry name" value="NUDIX_hydrolase_CS"/>
</dbReference>
<accession>A0ABV6ULB6</accession>
<evidence type="ECO:0000259" key="6">
    <source>
        <dbReference type="PROSITE" id="PS51462"/>
    </source>
</evidence>
<dbReference type="PIRSF" id="PIRSF017340">
    <property type="entry name" value="Nudix_hydro"/>
    <property type="match status" value="1"/>
</dbReference>
<name>A0ABV6ULB6_9ACTN</name>
<evidence type="ECO:0000256" key="1">
    <source>
        <dbReference type="ARBA" id="ARBA00001946"/>
    </source>
</evidence>
<dbReference type="PROSITE" id="PS51462">
    <property type="entry name" value="NUDIX"/>
    <property type="match status" value="1"/>
</dbReference>
<reference evidence="7 8" key="1">
    <citation type="submission" date="2024-09" db="EMBL/GenBank/DDBJ databases">
        <authorList>
            <person name="Lee S.D."/>
        </authorList>
    </citation>
    <scope>NUCLEOTIDE SEQUENCE [LARGE SCALE GENOMIC DNA]</scope>
    <source>
        <strain evidence="7 8">N1-5</strain>
    </source>
</reference>
<evidence type="ECO:0000313" key="8">
    <source>
        <dbReference type="Proteomes" id="UP001592528"/>
    </source>
</evidence>
<comment type="similarity">
    <text evidence="2">Belongs to the Nudix hydrolase family.</text>
</comment>
<comment type="caution">
    <text evidence="7">The sequence shown here is derived from an EMBL/GenBank/DDBJ whole genome shotgun (WGS) entry which is preliminary data.</text>
</comment>
<keyword evidence="4 7" id="KW-0378">Hydrolase</keyword>
<proteinExistence type="inferred from homology"/>
<keyword evidence="8" id="KW-1185">Reference proteome</keyword>
<evidence type="ECO:0000313" key="7">
    <source>
        <dbReference type="EMBL" id="MFC1402253.1"/>
    </source>
</evidence>
<gene>
    <name evidence="7" type="ORF">ACEZDJ_13260</name>
</gene>
<dbReference type="RefSeq" id="WP_037597611.1">
    <property type="nucleotide sequence ID" value="NZ_JBHEZZ010000006.1"/>
</dbReference>
<dbReference type="EMBL" id="JBHEZZ010000006">
    <property type="protein sequence ID" value="MFC1402253.1"/>
    <property type="molecule type" value="Genomic_DNA"/>
</dbReference>
<evidence type="ECO:0000256" key="5">
    <source>
        <dbReference type="ARBA" id="ARBA00022842"/>
    </source>
</evidence>
<keyword evidence="3" id="KW-0479">Metal-binding</keyword>
<dbReference type="PANTHER" id="PTHR10885">
    <property type="entry name" value="ISOPENTENYL-DIPHOSPHATE DELTA-ISOMERASE"/>
    <property type="match status" value="1"/>
</dbReference>
<dbReference type="InterPro" id="IPR015797">
    <property type="entry name" value="NUDIX_hydrolase-like_dom_sf"/>
</dbReference>
<evidence type="ECO:0000256" key="2">
    <source>
        <dbReference type="ARBA" id="ARBA00005582"/>
    </source>
</evidence>
<comment type="cofactor">
    <cofactor evidence="1">
        <name>Mg(2+)</name>
        <dbReference type="ChEBI" id="CHEBI:18420"/>
    </cofactor>
</comment>
<dbReference type="Pfam" id="PF00293">
    <property type="entry name" value="NUDIX"/>
    <property type="match status" value="1"/>
</dbReference>
<dbReference type="InterPro" id="IPR000086">
    <property type="entry name" value="NUDIX_hydrolase_dom"/>
</dbReference>
<keyword evidence="5" id="KW-0460">Magnesium</keyword>
<dbReference type="PROSITE" id="PS00893">
    <property type="entry name" value="NUDIX_BOX"/>
    <property type="match status" value="1"/>
</dbReference>
<evidence type="ECO:0000256" key="3">
    <source>
        <dbReference type="ARBA" id="ARBA00022723"/>
    </source>
</evidence>
<dbReference type="CDD" id="cd04697">
    <property type="entry name" value="NUDIX_Hydrolase"/>
    <property type="match status" value="1"/>
</dbReference>
<dbReference type="Gene3D" id="3.90.79.10">
    <property type="entry name" value="Nucleoside Triphosphate Pyrophosphohydrolase"/>
    <property type="match status" value="1"/>
</dbReference>
<dbReference type="Proteomes" id="UP001592528">
    <property type="component" value="Unassembled WGS sequence"/>
</dbReference>
<feature type="domain" description="Nudix hydrolase" evidence="6">
    <location>
        <begin position="40"/>
        <end position="178"/>
    </location>
</feature>
<dbReference type="GO" id="GO:0016787">
    <property type="term" value="F:hydrolase activity"/>
    <property type="evidence" value="ECO:0007669"/>
    <property type="project" value="UniProtKB-KW"/>
</dbReference>
<dbReference type="PANTHER" id="PTHR10885:SF0">
    <property type="entry name" value="ISOPENTENYL-DIPHOSPHATE DELTA-ISOMERASE"/>
    <property type="match status" value="1"/>
</dbReference>
<dbReference type="InterPro" id="IPR024195">
    <property type="entry name" value="NUDIX_hydrolase_YfcD_pred"/>
</dbReference>
<protein>
    <submittedName>
        <fullName evidence="7">NUDIX hydrolase</fullName>
    </submittedName>
</protein>
<sequence length="181" mass="20480">MATARRAGSPLSTDEILDIVDAEDNVIGRAPRGEATAKRLRHRCVFILARDADDRIFVHRRTAEKLVFPSMHDMFVGGVVGAGESYDEAAKREAEEELGVSGLSPVPLFRFLYESPEHTWWSAVYETRTPTEVAPQQEEVAWHTFLTEDELASRLSEWAWVPDGLDAWRRLTAWRNAEPAD</sequence>